<dbReference type="InterPro" id="IPR009752">
    <property type="entry name" value="Phage_Mu_GpJ"/>
</dbReference>
<dbReference type="Pfam" id="PF07030">
    <property type="entry name" value="Phage_Mu_Gp36"/>
    <property type="match status" value="1"/>
</dbReference>
<dbReference type="PATRIC" id="fig|294.133.peg.2364"/>
<dbReference type="EMBL" id="LACH01000003">
    <property type="protein sequence ID" value="KJZ67250.1"/>
    <property type="molecule type" value="Genomic_DNA"/>
</dbReference>
<dbReference type="OrthoDB" id="9812088at2"/>
<name>A0A0F4VFE0_PSEFL</name>
<protein>
    <recommendedName>
        <fullName evidence="3">DUF1320 domain-containing protein</fullName>
    </recommendedName>
</protein>
<gene>
    <name evidence="1" type="ORF">VD17_03030</name>
</gene>
<dbReference type="RefSeq" id="WP_046052613.1">
    <property type="nucleotide sequence ID" value="NZ_LACH01000003.1"/>
</dbReference>
<comment type="caution">
    <text evidence="1">The sequence shown here is derived from an EMBL/GenBank/DDBJ whole genome shotgun (WGS) entry which is preliminary data.</text>
</comment>
<evidence type="ECO:0008006" key="3">
    <source>
        <dbReference type="Google" id="ProtNLM"/>
    </source>
</evidence>
<sequence>MSYATYQNYLDEFGTDDVPEDGESRIPRAIEKSSRLADSYIRAGGLATPLVDELAIGDIRGHVLDIARYYAWSDNPGDELRKRYEDATRWFEGLASGRNRLQTSEQSSVKTGFHNVRIIRS</sequence>
<organism evidence="1 2">
    <name type="scientific">Pseudomonas fluorescens</name>
    <dbReference type="NCBI Taxonomy" id="294"/>
    <lineage>
        <taxon>Bacteria</taxon>
        <taxon>Pseudomonadati</taxon>
        <taxon>Pseudomonadota</taxon>
        <taxon>Gammaproteobacteria</taxon>
        <taxon>Pseudomonadales</taxon>
        <taxon>Pseudomonadaceae</taxon>
        <taxon>Pseudomonas</taxon>
    </lineage>
</organism>
<dbReference type="Proteomes" id="UP000033400">
    <property type="component" value="Unassembled WGS sequence"/>
</dbReference>
<evidence type="ECO:0000313" key="1">
    <source>
        <dbReference type="EMBL" id="KJZ67250.1"/>
    </source>
</evidence>
<proteinExistence type="predicted"/>
<dbReference type="AlphaFoldDB" id="A0A0F4VFE0"/>
<reference evidence="1 2" key="1">
    <citation type="submission" date="2015-03" db="EMBL/GenBank/DDBJ databases">
        <title>Comparative genomics of Pseudomonas insights into diversity of traits involved in vanlence and defense.</title>
        <authorList>
            <person name="Qin Y."/>
        </authorList>
    </citation>
    <scope>NUCLEOTIDE SEQUENCE [LARGE SCALE GENOMIC DNA]</scope>
    <source>
        <strain evidence="1 2">H24</strain>
    </source>
</reference>
<evidence type="ECO:0000313" key="2">
    <source>
        <dbReference type="Proteomes" id="UP000033400"/>
    </source>
</evidence>
<accession>A0A0F4VFE0</accession>